<evidence type="ECO:0000313" key="2">
    <source>
        <dbReference type="Proteomes" id="UP000663623"/>
    </source>
</evidence>
<sequence>MDIKDYKQTLKDFNYNPHTDRAYLIVYKDCLDHVQKSFLFFIRPTYPPPRLFFSFANFLLIHNAKFYKIL</sequence>
<protein>
    <submittedName>
        <fullName evidence="1">Uncharacterized protein</fullName>
    </submittedName>
</protein>
<organism evidence="1 2">
    <name type="scientific">Caldicellulosiruptor diazotrophicus</name>
    <dbReference type="NCBI Taxonomy" id="2806205"/>
    <lineage>
        <taxon>Bacteria</taxon>
        <taxon>Bacillati</taxon>
        <taxon>Bacillota</taxon>
        <taxon>Bacillota incertae sedis</taxon>
        <taxon>Caldicellulosiruptorales</taxon>
        <taxon>Caldicellulosiruptoraceae</taxon>
        <taxon>Caldicellulosiruptor</taxon>
    </lineage>
</organism>
<evidence type="ECO:0000313" key="1">
    <source>
        <dbReference type="EMBL" id="BCS81521.1"/>
    </source>
</evidence>
<name>A0ABM7NN08_9FIRM</name>
<keyword evidence="2" id="KW-1185">Reference proteome</keyword>
<dbReference type="EMBL" id="AP024480">
    <property type="protein sequence ID" value="BCS81521.1"/>
    <property type="molecule type" value="Genomic_DNA"/>
</dbReference>
<accession>A0ABM7NN08</accession>
<reference evidence="1 2" key="1">
    <citation type="submission" date="2021-02" db="EMBL/GenBank/DDBJ databases">
        <title>Nitrogen-fixing ability and nitrogen fixation related genes of thermophilic fermentative bacteria in the genus Caldicellulosiruptor.</title>
        <authorList>
            <person name="Chen Y."/>
            <person name="Nishihara A."/>
            <person name="Haruta S."/>
        </authorList>
    </citation>
    <scope>NUCLEOTIDE SEQUENCE [LARGE SCALE GENOMIC DNA]</scope>
    <source>
        <strain evidence="1 2">YA01</strain>
    </source>
</reference>
<gene>
    <name evidence="1" type="ORF">CaldiYA01_14810</name>
</gene>
<dbReference type="Proteomes" id="UP000663623">
    <property type="component" value="Chromosome"/>
</dbReference>
<proteinExistence type="predicted"/>